<dbReference type="KEGG" id="cki:Calkr_2158"/>
<reference key="1">
    <citation type="submission" date="2010-11" db="EMBL/GenBank/DDBJ databases">
        <title>Complete sequence of chromosome of Caldicellulosiruptor kristjanssonii 177R1B.</title>
        <authorList>
            <consortium name="US DOE Joint Genome Institute"/>
            <person name="Lucas S."/>
            <person name="Copeland A."/>
            <person name="Lapidus A."/>
            <person name="Cheng J.-F."/>
            <person name="Bruce D."/>
            <person name="Goodwin L."/>
            <person name="Pitluck S."/>
            <person name="Davenport K."/>
            <person name="Detter J.C."/>
            <person name="Han C."/>
            <person name="Tapia R."/>
            <person name="Land M."/>
            <person name="Hauser L."/>
            <person name="Jeffries C."/>
            <person name="Kyrpides N."/>
            <person name="Ivanova N."/>
            <person name="Mikhailova N."/>
            <person name="Blumer-Schuette S.E."/>
            <person name="Kelly R.M."/>
            <person name="Woyke T."/>
        </authorList>
    </citation>
    <scope>NUCLEOTIDE SEQUENCE</scope>
    <source>
        <strain>177R1B</strain>
    </source>
</reference>
<dbReference type="EMBL" id="CP002326">
    <property type="protein sequence ID" value="ADQ41622.1"/>
    <property type="molecule type" value="Genomic_DNA"/>
</dbReference>
<reference evidence="2 3" key="2">
    <citation type="journal article" date="2011" name="J. Bacteriol.">
        <title>Complete genome sequences for the anaerobic, extremely thermophilic plant biomass-degrading bacteria Caldicellulosiruptor hydrothermalis, Caldicellulosiruptor kristjanssonii, Caldicellulosiruptor kronotskyensis, Caldicellulosiruptor owensenis, and Caldicellulosiruptor lactoaceticus.</title>
        <authorList>
            <person name="Blumer-Schuette S.E."/>
            <person name="Ozdemir I."/>
            <person name="Mistry D."/>
            <person name="Lucas S."/>
            <person name="Lapidus A."/>
            <person name="Cheng J.F."/>
            <person name="Goodwin L.A."/>
            <person name="Pitluck S."/>
            <person name="Land M.L."/>
            <person name="Hauser L.J."/>
            <person name="Woyke T."/>
            <person name="Mikhailova N."/>
            <person name="Pati A."/>
            <person name="Kyrpides N.C."/>
            <person name="Ivanova N."/>
            <person name="Detter J.C."/>
            <person name="Walston-Davenport K."/>
            <person name="Han S."/>
            <person name="Adams M.W."/>
            <person name="Kelly R.M."/>
        </authorList>
    </citation>
    <scope>NUCLEOTIDE SEQUENCE [LARGE SCALE GENOMIC DNA]</scope>
    <source>
        <strain evidence="3">ATCC 700853 / DSM 12137 / I77R1B</strain>
    </source>
</reference>
<evidence type="ECO:0000256" key="1">
    <source>
        <dbReference type="SAM" id="Phobius"/>
    </source>
</evidence>
<keyword evidence="1" id="KW-0472">Membrane</keyword>
<evidence type="ECO:0000313" key="2">
    <source>
        <dbReference type="EMBL" id="ADQ41622.1"/>
    </source>
</evidence>
<keyword evidence="1" id="KW-1133">Transmembrane helix</keyword>
<dbReference type="Proteomes" id="UP000009256">
    <property type="component" value="Chromosome"/>
</dbReference>
<dbReference type="HOGENOM" id="CLU_1324408_0_0_9"/>
<name>E4S5W2_CALA7</name>
<accession>E4S5W2</accession>
<evidence type="ECO:0000313" key="3">
    <source>
        <dbReference type="Proteomes" id="UP000009256"/>
    </source>
</evidence>
<dbReference type="AlphaFoldDB" id="E4S5W2"/>
<feature type="transmembrane region" description="Helical" evidence="1">
    <location>
        <begin position="12"/>
        <end position="33"/>
    </location>
</feature>
<proteinExistence type="predicted"/>
<protein>
    <submittedName>
        <fullName evidence="2">Uncharacterized protein</fullName>
    </submittedName>
</protein>
<keyword evidence="1" id="KW-0812">Transmembrane</keyword>
<feature type="transmembrane region" description="Helical" evidence="1">
    <location>
        <begin position="171"/>
        <end position="191"/>
    </location>
</feature>
<sequence>MMKDCLTMKDYLKIAVILFIVVATIICSVYLSIYSLSPLEAGKILLDPSYYLKTDTGLYNTVYPVKKAMMVLYKKEFDKIKTIDQQTAVLLLGSYKKLTILDAGDTLVFVTYDNTLDLYNLLAKIPKEEYEELIQMRIVRKRVFEQLNKANIDKITNKILNEEAKSMRNHIISTITFAFILSLGAVVILGLKSTDQKETAEAVSLQH</sequence>
<gene>
    <name evidence="2" type="ordered locus">Calkr_2158</name>
</gene>
<organism evidence="2 3">
    <name type="scientific">Caldicellulosiruptor acetigenus (strain ATCC 700853 / DSM 12137 / I77R1B)</name>
    <name type="common">Caldicellulosiruptor kristjanssonii</name>
    <dbReference type="NCBI Taxonomy" id="632335"/>
    <lineage>
        <taxon>Bacteria</taxon>
        <taxon>Bacillati</taxon>
        <taxon>Bacillota</taxon>
        <taxon>Bacillota incertae sedis</taxon>
        <taxon>Caldicellulosiruptorales</taxon>
        <taxon>Caldicellulosiruptoraceae</taxon>
        <taxon>Caldicellulosiruptor</taxon>
    </lineage>
</organism>
<keyword evidence="3" id="KW-1185">Reference proteome</keyword>